<evidence type="ECO:0000313" key="2">
    <source>
        <dbReference type="EMBL" id="MCF7542768.1"/>
    </source>
</evidence>
<dbReference type="SUPFAM" id="SSF50129">
    <property type="entry name" value="GroES-like"/>
    <property type="match status" value="1"/>
</dbReference>
<dbReference type="Gene3D" id="3.40.50.720">
    <property type="entry name" value="NAD(P)-binding Rossmann-like Domain"/>
    <property type="match status" value="1"/>
</dbReference>
<dbReference type="RefSeq" id="WP_237252080.1">
    <property type="nucleotide sequence ID" value="NZ_JAKJXH010000009.1"/>
</dbReference>
<accession>A0ABS9I4P4</accession>
<dbReference type="Gene3D" id="3.90.180.10">
    <property type="entry name" value="Medium-chain alcohol dehydrogenases, catalytic domain"/>
    <property type="match status" value="1"/>
</dbReference>
<dbReference type="Proteomes" id="UP001162905">
    <property type="component" value="Unassembled WGS sequence"/>
</dbReference>
<proteinExistence type="predicted"/>
<gene>
    <name evidence="2" type="ORF">L4G47_11080</name>
</gene>
<keyword evidence="3" id="KW-1185">Reference proteome</keyword>
<dbReference type="InterPro" id="IPR013154">
    <property type="entry name" value="ADH-like_N"/>
</dbReference>
<evidence type="ECO:0000259" key="1">
    <source>
        <dbReference type="SMART" id="SM00829"/>
    </source>
</evidence>
<dbReference type="InterPro" id="IPR052711">
    <property type="entry name" value="Zinc_ADH-like"/>
</dbReference>
<dbReference type="InterPro" id="IPR020843">
    <property type="entry name" value="ER"/>
</dbReference>
<dbReference type="InterPro" id="IPR011032">
    <property type="entry name" value="GroES-like_sf"/>
</dbReference>
<dbReference type="PANTHER" id="PTHR45033">
    <property type="match status" value="1"/>
</dbReference>
<dbReference type="Pfam" id="PF00107">
    <property type="entry name" value="ADH_zinc_N"/>
    <property type="match status" value="1"/>
</dbReference>
<evidence type="ECO:0000313" key="3">
    <source>
        <dbReference type="Proteomes" id="UP001162905"/>
    </source>
</evidence>
<dbReference type="InterPro" id="IPR013149">
    <property type="entry name" value="ADH-like_C"/>
</dbReference>
<dbReference type="PANTHER" id="PTHR45033:SF2">
    <property type="entry name" value="ZINC-TYPE ALCOHOL DEHYDROGENASE-LIKE PROTEIN C1773.06C"/>
    <property type="match status" value="1"/>
</dbReference>
<dbReference type="SMART" id="SM00829">
    <property type="entry name" value="PKS_ER"/>
    <property type="match status" value="1"/>
</dbReference>
<feature type="domain" description="Enoyl reductase (ER)" evidence="1">
    <location>
        <begin position="9"/>
        <end position="333"/>
    </location>
</feature>
<dbReference type="SUPFAM" id="SSF51735">
    <property type="entry name" value="NAD(P)-binding Rossmann-fold domains"/>
    <property type="match status" value="1"/>
</dbReference>
<sequence length="337" mass="35727">MHSYRFDTPSLDGLRLHQEAVPKPQRGELLLRVHAVSLNYRDLALLDGRILKPSIAGGIPVSDAAAEVVELGEGVDDFQVGDRVVSLFHPRWFGGPKVAARAIGSYGYDQDGWLTEYKVVSREAVVALPDELSFEEGATLPCAAVTAWNSISGATPIRVGQSVLTLGSGGVSVFALQYAKAAGARVIATTSSSAKAERLKALGADEVINYRDVAEWGTAVRSLTADVGVDRVVEVGGPATIRQSLKAVAFHGEVVLVGFLGESGAALDYFDLMGAGASLRSTNVGDRAMLVDTLKATVGGQIKPVIDRVFPFAEARAAFEHLRSGQHFGKVVISLDR</sequence>
<reference evidence="2" key="1">
    <citation type="submission" date="2022-01" db="EMBL/GenBank/DDBJ databases">
        <title>Pseudomonas sp. nov. isolated from Antarctic regolith.</title>
        <authorList>
            <person name="Novakova D."/>
            <person name="Sedlar K."/>
        </authorList>
    </citation>
    <scope>NUCLEOTIDE SEQUENCE</scope>
    <source>
        <strain evidence="2">P2647</strain>
    </source>
</reference>
<name>A0ABS9I4P4_9PSED</name>
<organism evidence="2 3">
    <name type="scientific">Pseudomonas petrae</name>
    <dbReference type="NCBI Taxonomy" id="2912190"/>
    <lineage>
        <taxon>Bacteria</taxon>
        <taxon>Pseudomonadati</taxon>
        <taxon>Pseudomonadota</taxon>
        <taxon>Gammaproteobacteria</taxon>
        <taxon>Pseudomonadales</taxon>
        <taxon>Pseudomonadaceae</taxon>
        <taxon>Pseudomonas</taxon>
    </lineage>
</organism>
<dbReference type="CDD" id="cd08276">
    <property type="entry name" value="MDR7"/>
    <property type="match status" value="1"/>
</dbReference>
<dbReference type="Pfam" id="PF08240">
    <property type="entry name" value="ADH_N"/>
    <property type="match status" value="1"/>
</dbReference>
<protein>
    <submittedName>
        <fullName evidence="2">NAD(P)-dependent alcohol dehydrogenase</fullName>
    </submittedName>
</protein>
<dbReference type="EMBL" id="JAKJXH010000009">
    <property type="protein sequence ID" value="MCF7542768.1"/>
    <property type="molecule type" value="Genomic_DNA"/>
</dbReference>
<comment type="caution">
    <text evidence="2">The sequence shown here is derived from an EMBL/GenBank/DDBJ whole genome shotgun (WGS) entry which is preliminary data.</text>
</comment>
<dbReference type="InterPro" id="IPR036291">
    <property type="entry name" value="NAD(P)-bd_dom_sf"/>
</dbReference>